<protein>
    <submittedName>
        <fullName evidence="1">Uncharacterized protein</fullName>
    </submittedName>
</protein>
<evidence type="ECO:0000313" key="2">
    <source>
        <dbReference type="Proteomes" id="UP000314294"/>
    </source>
</evidence>
<name>A0A4Z2H0V8_9TELE</name>
<reference evidence="1 2" key="1">
    <citation type="submission" date="2019-03" db="EMBL/GenBank/DDBJ databases">
        <title>First draft genome of Liparis tanakae, snailfish: a comprehensive survey of snailfish specific genes.</title>
        <authorList>
            <person name="Kim W."/>
            <person name="Song I."/>
            <person name="Jeong J.-H."/>
            <person name="Kim D."/>
            <person name="Kim S."/>
            <person name="Ryu S."/>
            <person name="Song J.Y."/>
            <person name="Lee S.K."/>
        </authorList>
    </citation>
    <scope>NUCLEOTIDE SEQUENCE [LARGE SCALE GENOMIC DNA]</scope>
    <source>
        <tissue evidence="1">Muscle</tissue>
    </source>
</reference>
<dbReference type="EMBL" id="SRLO01000355">
    <property type="protein sequence ID" value="TNN59478.1"/>
    <property type="molecule type" value="Genomic_DNA"/>
</dbReference>
<proteinExistence type="predicted"/>
<dbReference type="AlphaFoldDB" id="A0A4Z2H0V8"/>
<accession>A0A4Z2H0V8</accession>
<gene>
    <name evidence="1" type="ORF">EYF80_030293</name>
</gene>
<sequence length="169" mass="18964">MAFCGRVMRGKVYMAPCTGLQVMPGTVLKICSTQTLRSAVCQPARSSHLHELVVGRLVGLRGVDHQVQESLSGNRGAQTHRHHLEKGLWHSRGWSNELSPMRRRESPLDYGTADRVLHPLHVGVHVVHIQHLPPALEPVRRLLGHVRYVTRTPPHRTGNLKTKTEDLDV</sequence>
<dbReference type="Proteomes" id="UP000314294">
    <property type="component" value="Unassembled WGS sequence"/>
</dbReference>
<organism evidence="1 2">
    <name type="scientific">Liparis tanakae</name>
    <name type="common">Tanaka's snailfish</name>
    <dbReference type="NCBI Taxonomy" id="230148"/>
    <lineage>
        <taxon>Eukaryota</taxon>
        <taxon>Metazoa</taxon>
        <taxon>Chordata</taxon>
        <taxon>Craniata</taxon>
        <taxon>Vertebrata</taxon>
        <taxon>Euteleostomi</taxon>
        <taxon>Actinopterygii</taxon>
        <taxon>Neopterygii</taxon>
        <taxon>Teleostei</taxon>
        <taxon>Neoteleostei</taxon>
        <taxon>Acanthomorphata</taxon>
        <taxon>Eupercaria</taxon>
        <taxon>Perciformes</taxon>
        <taxon>Cottioidei</taxon>
        <taxon>Cottales</taxon>
        <taxon>Liparidae</taxon>
        <taxon>Liparis</taxon>
    </lineage>
</organism>
<evidence type="ECO:0000313" key="1">
    <source>
        <dbReference type="EMBL" id="TNN59478.1"/>
    </source>
</evidence>
<keyword evidence="2" id="KW-1185">Reference proteome</keyword>
<comment type="caution">
    <text evidence="1">The sequence shown here is derived from an EMBL/GenBank/DDBJ whole genome shotgun (WGS) entry which is preliminary data.</text>
</comment>